<feature type="region of interest" description="Disordered" evidence="7">
    <location>
        <begin position="365"/>
        <end position="397"/>
    </location>
</feature>
<dbReference type="PROSITE" id="PS51186">
    <property type="entry name" value="GNAT"/>
    <property type="match status" value="1"/>
</dbReference>
<name>A0A560WAY8_9MICO</name>
<dbReference type="GO" id="GO:0016818">
    <property type="term" value="F:hydrolase activity, acting on acid anhydrides, in phosphorus-containing anhydrides"/>
    <property type="evidence" value="ECO:0007669"/>
    <property type="project" value="InterPro"/>
</dbReference>
<keyword evidence="6" id="KW-0464">Manganese</keyword>
<protein>
    <submittedName>
        <fullName evidence="10">Ribosomal protein S18 acetylase RimI-like enzyme</fullName>
    </submittedName>
</protein>
<comment type="cofactor">
    <cofactor evidence="1">
        <name>Mn(2+)</name>
        <dbReference type="ChEBI" id="CHEBI:29035"/>
    </cofactor>
</comment>
<dbReference type="Pfam" id="PF00293">
    <property type="entry name" value="NUDIX"/>
    <property type="match status" value="1"/>
</dbReference>
<keyword evidence="11" id="KW-1185">Reference proteome</keyword>
<keyword evidence="10" id="KW-0687">Ribonucleoprotein</keyword>
<evidence type="ECO:0000256" key="7">
    <source>
        <dbReference type="SAM" id="MobiDB-lite"/>
    </source>
</evidence>
<dbReference type="InterPro" id="IPR039121">
    <property type="entry name" value="NUDT19"/>
</dbReference>
<gene>
    <name evidence="10" type="ORF">FB557_2114</name>
</gene>
<dbReference type="InterPro" id="IPR016181">
    <property type="entry name" value="Acyl_CoA_acyltransferase"/>
</dbReference>
<evidence type="ECO:0000256" key="5">
    <source>
        <dbReference type="ARBA" id="ARBA00022842"/>
    </source>
</evidence>
<keyword evidence="4" id="KW-0378">Hydrolase</keyword>
<evidence type="ECO:0000256" key="1">
    <source>
        <dbReference type="ARBA" id="ARBA00001936"/>
    </source>
</evidence>
<evidence type="ECO:0000259" key="9">
    <source>
        <dbReference type="PROSITE" id="PS51462"/>
    </source>
</evidence>
<dbReference type="Gene3D" id="3.90.79.10">
    <property type="entry name" value="Nucleoside Triphosphate Pyrophosphohydrolase"/>
    <property type="match status" value="1"/>
</dbReference>
<feature type="domain" description="Nudix hydrolase" evidence="9">
    <location>
        <begin position="174"/>
        <end position="347"/>
    </location>
</feature>
<dbReference type="CDD" id="cd18870">
    <property type="entry name" value="NUDIX_AcylCoAdiphos_Nudt19"/>
    <property type="match status" value="1"/>
</dbReference>
<dbReference type="AlphaFoldDB" id="A0A560WAY8"/>
<evidence type="ECO:0000256" key="2">
    <source>
        <dbReference type="ARBA" id="ARBA00001946"/>
    </source>
</evidence>
<dbReference type="SUPFAM" id="SSF55729">
    <property type="entry name" value="Acyl-CoA N-acyltransferases (Nat)"/>
    <property type="match status" value="1"/>
</dbReference>
<evidence type="ECO:0000313" key="11">
    <source>
        <dbReference type="Proteomes" id="UP000315628"/>
    </source>
</evidence>
<dbReference type="Gene3D" id="3.40.630.30">
    <property type="match status" value="1"/>
</dbReference>
<keyword evidence="3" id="KW-0479">Metal-binding</keyword>
<evidence type="ECO:0000259" key="8">
    <source>
        <dbReference type="PROSITE" id="PS51186"/>
    </source>
</evidence>
<accession>A0A560WAY8</accession>
<comment type="caution">
    <text evidence="10">The sequence shown here is derived from an EMBL/GenBank/DDBJ whole genome shotgun (WGS) entry which is preliminary data.</text>
</comment>
<dbReference type="CDD" id="cd04301">
    <property type="entry name" value="NAT_SF"/>
    <property type="match status" value="1"/>
</dbReference>
<dbReference type="GO" id="GO:0016747">
    <property type="term" value="F:acyltransferase activity, transferring groups other than amino-acyl groups"/>
    <property type="evidence" value="ECO:0007669"/>
    <property type="project" value="InterPro"/>
</dbReference>
<dbReference type="Proteomes" id="UP000315628">
    <property type="component" value="Unassembled WGS sequence"/>
</dbReference>
<dbReference type="InterPro" id="IPR000086">
    <property type="entry name" value="NUDIX_hydrolase_dom"/>
</dbReference>
<dbReference type="SUPFAM" id="SSF55811">
    <property type="entry name" value="Nudix"/>
    <property type="match status" value="1"/>
</dbReference>
<evidence type="ECO:0000313" key="10">
    <source>
        <dbReference type="EMBL" id="TWD14690.1"/>
    </source>
</evidence>
<evidence type="ECO:0000256" key="6">
    <source>
        <dbReference type="ARBA" id="ARBA00023211"/>
    </source>
</evidence>
<proteinExistence type="predicted"/>
<evidence type="ECO:0000256" key="3">
    <source>
        <dbReference type="ARBA" id="ARBA00022723"/>
    </source>
</evidence>
<dbReference type="InterPro" id="IPR000182">
    <property type="entry name" value="GNAT_dom"/>
</dbReference>
<dbReference type="EMBL" id="VIUW01000003">
    <property type="protein sequence ID" value="TWD14690.1"/>
    <property type="molecule type" value="Genomic_DNA"/>
</dbReference>
<reference evidence="10 11" key="1">
    <citation type="submission" date="2019-06" db="EMBL/GenBank/DDBJ databases">
        <title>Sequencing the genomes of 1000 actinobacteria strains.</title>
        <authorList>
            <person name="Klenk H.-P."/>
        </authorList>
    </citation>
    <scope>NUCLEOTIDE SEQUENCE [LARGE SCALE GENOMIC DNA]</scope>
    <source>
        <strain evidence="10 11">DSM 18935</strain>
    </source>
</reference>
<dbReference type="Pfam" id="PF00583">
    <property type="entry name" value="Acetyltransf_1"/>
    <property type="match status" value="1"/>
</dbReference>
<feature type="domain" description="N-acetyltransferase" evidence="8">
    <location>
        <begin position="1"/>
        <end position="170"/>
    </location>
</feature>
<dbReference type="GO" id="GO:0005840">
    <property type="term" value="C:ribosome"/>
    <property type="evidence" value="ECO:0007669"/>
    <property type="project" value="UniProtKB-KW"/>
</dbReference>
<dbReference type="InterPro" id="IPR015797">
    <property type="entry name" value="NUDIX_hydrolase-like_dom_sf"/>
</dbReference>
<dbReference type="PROSITE" id="PS51462">
    <property type="entry name" value="NUDIX"/>
    <property type="match status" value="1"/>
</dbReference>
<comment type="cofactor">
    <cofactor evidence="2">
        <name>Mg(2+)</name>
        <dbReference type="ChEBI" id="CHEBI:18420"/>
    </cofactor>
</comment>
<organism evidence="10 11">
    <name type="scientific">Marihabitans asiaticum</name>
    <dbReference type="NCBI Taxonomy" id="415218"/>
    <lineage>
        <taxon>Bacteria</taxon>
        <taxon>Bacillati</taxon>
        <taxon>Actinomycetota</taxon>
        <taxon>Actinomycetes</taxon>
        <taxon>Micrococcales</taxon>
        <taxon>Intrasporangiaceae</taxon>
        <taxon>Marihabitans</taxon>
    </lineage>
</organism>
<evidence type="ECO:0000256" key="4">
    <source>
        <dbReference type="ARBA" id="ARBA00022801"/>
    </source>
</evidence>
<keyword evidence="10" id="KW-0689">Ribosomal protein</keyword>
<dbReference type="RefSeq" id="WP_170236263.1">
    <property type="nucleotide sequence ID" value="NZ_BAAAYT010000002.1"/>
</dbReference>
<dbReference type="GO" id="GO:0046872">
    <property type="term" value="F:metal ion binding"/>
    <property type="evidence" value="ECO:0007669"/>
    <property type="project" value="UniProtKB-KW"/>
</dbReference>
<sequence>MIRPAEPHDAAAIAAVERAAGRRFEAVVDTSRWTDPVPGERLRAGGDLLVADGGADGEGGERGLVGFVHLVRPVPGWWHLEQISVHPDHQGRGIGGDLLDAAESLARDAGAHALTLRTYRDVPWNGPWYAARGYEVLDPSPSALSHLVDTERAAGLLDGPERVTMARRLVDPVPARPAVSVIPLRDGAGGLEVFVQHRAATMDFAAGAVVFPGGRVDPVDTDPVDTDPAGDDPAGSDLDLAAWRHTSLAADPTRLVVAAHRAGVRELAEETGHRVDLADLLAWDCWVTPAVSPKRFDVVFFVLPCGPEDELRNTTTEAVRAGWEPVDDLLLSRERGEVRLMTPTRVILTELASFGSVADVVGRRPEIVPGRRDGATRRPRRDRWDQSEGETGDRAAP</sequence>
<dbReference type="PANTHER" id="PTHR12318:SF0">
    <property type="entry name" value="ACYL-COENZYME A DIPHOSPHATASE NUDT19"/>
    <property type="match status" value="1"/>
</dbReference>
<keyword evidence="5" id="KW-0460">Magnesium</keyword>
<dbReference type="PANTHER" id="PTHR12318">
    <property type="entry name" value="TESTOSTERONE-REGULATED PROTEIN RP2"/>
    <property type="match status" value="1"/>
</dbReference>